<dbReference type="Proteomes" id="UP001596037">
    <property type="component" value="Unassembled WGS sequence"/>
</dbReference>
<evidence type="ECO:0000256" key="1">
    <source>
        <dbReference type="SAM" id="MobiDB-lite"/>
    </source>
</evidence>
<gene>
    <name evidence="3" type="ORF">ACFPOE_04965</name>
</gene>
<keyword evidence="4" id="KW-1185">Reference proteome</keyword>
<feature type="region of interest" description="Disordered" evidence="1">
    <location>
        <begin position="61"/>
        <end position="99"/>
    </location>
</feature>
<keyword evidence="2" id="KW-0732">Signal</keyword>
<protein>
    <submittedName>
        <fullName evidence="3">DUF4148 domain-containing protein</fullName>
    </submittedName>
</protein>
<proteinExistence type="predicted"/>
<organism evidence="3 4">
    <name type="scientific">Caenimonas terrae</name>
    <dbReference type="NCBI Taxonomy" id="696074"/>
    <lineage>
        <taxon>Bacteria</taxon>
        <taxon>Pseudomonadati</taxon>
        <taxon>Pseudomonadota</taxon>
        <taxon>Betaproteobacteria</taxon>
        <taxon>Burkholderiales</taxon>
        <taxon>Comamonadaceae</taxon>
        <taxon>Caenimonas</taxon>
    </lineage>
</organism>
<evidence type="ECO:0000256" key="2">
    <source>
        <dbReference type="SAM" id="SignalP"/>
    </source>
</evidence>
<sequence>MKHLALLSLAIVAAAAAHAEGSTGADDYNLQNRNQPTTSALTRAEVQAEYQRAAAAGEIQYGEGGETSVINQQAGSSRDVGAVKEEAVQAARNHPQDVA</sequence>
<evidence type="ECO:0000313" key="4">
    <source>
        <dbReference type="Proteomes" id="UP001596037"/>
    </source>
</evidence>
<feature type="signal peptide" evidence="2">
    <location>
        <begin position="1"/>
        <end position="19"/>
    </location>
</feature>
<reference evidence="4" key="1">
    <citation type="journal article" date="2019" name="Int. J. Syst. Evol. Microbiol.">
        <title>The Global Catalogue of Microorganisms (GCM) 10K type strain sequencing project: providing services to taxonomists for standard genome sequencing and annotation.</title>
        <authorList>
            <consortium name="The Broad Institute Genomics Platform"/>
            <consortium name="The Broad Institute Genome Sequencing Center for Infectious Disease"/>
            <person name="Wu L."/>
            <person name="Ma J."/>
        </authorList>
    </citation>
    <scope>NUCLEOTIDE SEQUENCE [LARGE SCALE GENOMIC DNA]</scope>
    <source>
        <strain evidence="4">CCUG 57401</strain>
    </source>
</reference>
<accession>A0ABW0NAJ5</accession>
<dbReference type="RefSeq" id="WP_376848910.1">
    <property type="nucleotide sequence ID" value="NZ_JBHSMF010000003.1"/>
</dbReference>
<name>A0ABW0NAJ5_9BURK</name>
<comment type="caution">
    <text evidence="3">The sequence shown here is derived from an EMBL/GenBank/DDBJ whole genome shotgun (WGS) entry which is preliminary data.</text>
</comment>
<feature type="chain" id="PRO_5045614109" evidence="2">
    <location>
        <begin position="20"/>
        <end position="99"/>
    </location>
</feature>
<dbReference type="Pfam" id="PF13663">
    <property type="entry name" value="DUF4148"/>
    <property type="match status" value="1"/>
</dbReference>
<evidence type="ECO:0000313" key="3">
    <source>
        <dbReference type="EMBL" id="MFC5496878.1"/>
    </source>
</evidence>
<dbReference type="EMBL" id="JBHSMF010000003">
    <property type="protein sequence ID" value="MFC5496878.1"/>
    <property type="molecule type" value="Genomic_DNA"/>
</dbReference>
<dbReference type="InterPro" id="IPR025421">
    <property type="entry name" value="DUF4148"/>
</dbReference>